<organism evidence="1 2">
    <name type="scientific">Schistosoma margrebowiei</name>
    <dbReference type="NCBI Taxonomy" id="48269"/>
    <lineage>
        <taxon>Eukaryota</taxon>
        <taxon>Metazoa</taxon>
        <taxon>Spiralia</taxon>
        <taxon>Lophotrochozoa</taxon>
        <taxon>Platyhelminthes</taxon>
        <taxon>Trematoda</taxon>
        <taxon>Digenea</taxon>
        <taxon>Strigeidida</taxon>
        <taxon>Schistosomatoidea</taxon>
        <taxon>Schistosomatidae</taxon>
        <taxon>Schistosoma</taxon>
    </lineage>
</organism>
<sequence>MEDMRTKRGADIASYHYVVVANMKLKLKKHWTTTEAELQRFNTAFHQDTDKLIEFKIVLNKRFQALQDLLREKETTMEDNWKWIKEVLTSTCQEVLGCKKCHHKEEISIKTMENIQERKWESIGHTLCKSSNCAMRQALTWNHEEKRKRGRP</sequence>
<accession>A0A183LPA8</accession>
<dbReference type="Proteomes" id="UP000277204">
    <property type="component" value="Unassembled WGS sequence"/>
</dbReference>
<reference evidence="1 2" key="1">
    <citation type="submission" date="2018-11" db="EMBL/GenBank/DDBJ databases">
        <authorList>
            <consortium name="Pathogen Informatics"/>
        </authorList>
    </citation>
    <scope>NUCLEOTIDE SEQUENCE [LARGE SCALE GENOMIC DNA]</scope>
    <source>
        <strain evidence="1 2">Zambia</strain>
    </source>
</reference>
<evidence type="ECO:0000313" key="1">
    <source>
        <dbReference type="EMBL" id="VDO67057.1"/>
    </source>
</evidence>
<dbReference type="EMBL" id="UZAI01001970">
    <property type="protein sequence ID" value="VDO67057.1"/>
    <property type="molecule type" value="Genomic_DNA"/>
</dbReference>
<name>A0A183LPA8_9TREM</name>
<proteinExistence type="predicted"/>
<dbReference type="AlphaFoldDB" id="A0A183LPA8"/>
<evidence type="ECO:0000313" key="2">
    <source>
        <dbReference type="Proteomes" id="UP000277204"/>
    </source>
</evidence>
<protein>
    <submittedName>
        <fullName evidence="1">Uncharacterized protein</fullName>
    </submittedName>
</protein>
<gene>
    <name evidence="1" type="ORF">SMRZ_LOCUS5633</name>
</gene>
<keyword evidence="2" id="KW-1185">Reference proteome</keyword>